<dbReference type="EMBL" id="FLOB01000001">
    <property type="protein sequence ID" value="SBS24954.1"/>
    <property type="molecule type" value="Genomic_DNA"/>
</dbReference>
<reference evidence="6 7" key="1">
    <citation type="submission" date="2016-06" db="EMBL/GenBank/DDBJ databases">
        <authorList>
            <person name="Kjaerup R.B."/>
            <person name="Dalgaard T.S."/>
            <person name="Juul-Madsen H.R."/>
        </authorList>
    </citation>
    <scope>NUCLEOTIDE SEQUENCE [LARGE SCALE GENOMIC DNA]</scope>
    <source>
        <strain evidence="6 7">CECT 8886</strain>
    </source>
</reference>
<dbReference type="EC" id="2.7.13.3" evidence="2"/>
<organism evidence="6 7">
    <name type="scientific">Marinomonas spartinae</name>
    <dbReference type="NCBI Taxonomy" id="1792290"/>
    <lineage>
        <taxon>Bacteria</taxon>
        <taxon>Pseudomonadati</taxon>
        <taxon>Pseudomonadota</taxon>
        <taxon>Gammaproteobacteria</taxon>
        <taxon>Oceanospirillales</taxon>
        <taxon>Oceanospirillaceae</taxon>
        <taxon>Marinomonas</taxon>
    </lineage>
</organism>
<keyword evidence="4" id="KW-1133">Transmembrane helix</keyword>
<keyword evidence="4" id="KW-0812">Transmembrane</keyword>
<evidence type="ECO:0000256" key="1">
    <source>
        <dbReference type="ARBA" id="ARBA00000085"/>
    </source>
</evidence>
<accession>A0A1A8T217</accession>
<evidence type="ECO:0000256" key="3">
    <source>
        <dbReference type="ARBA" id="ARBA00022553"/>
    </source>
</evidence>
<evidence type="ECO:0000256" key="4">
    <source>
        <dbReference type="SAM" id="Phobius"/>
    </source>
</evidence>
<keyword evidence="7" id="KW-1185">Reference proteome</keyword>
<dbReference type="SMART" id="SM00387">
    <property type="entry name" value="HATPase_c"/>
    <property type="match status" value="1"/>
</dbReference>
<evidence type="ECO:0000313" key="7">
    <source>
        <dbReference type="Proteomes" id="UP000092544"/>
    </source>
</evidence>
<protein>
    <recommendedName>
        <fullName evidence="2">histidine kinase</fullName>
        <ecNumber evidence="2">2.7.13.3</ecNumber>
    </recommendedName>
</protein>
<dbReference type="PANTHER" id="PTHR43719:SF28">
    <property type="entry name" value="PEROXIDE STRESS-ACTIVATED HISTIDINE KINASE MAK1-RELATED"/>
    <property type="match status" value="1"/>
</dbReference>
<dbReference type="InterPro" id="IPR036890">
    <property type="entry name" value="HATPase_C_sf"/>
</dbReference>
<dbReference type="OrthoDB" id="6093660at2"/>
<dbReference type="AlphaFoldDB" id="A0A1A8T217"/>
<dbReference type="InterPro" id="IPR005467">
    <property type="entry name" value="His_kinase_dom"/>
</dbReference>
<dbReference type="GO" id="GO:0004673">
    <property type="term" value="F:protein histidine kinase activity"/>
    <property type="evidence" value="ECO:0007669"/>
    <property type="project" value="UniProtKB-EC"/>
</dbReference>
<keyword evidence="6" id="KW-0808">Transferase</keyword>
<evidence type="ECO:0000313" key="6">
    <source>
        <dbReference type="EMBL" id="SBS24954.1"/>
    </source>
</evidence>
<evidence type="ECO:0000256" key="2">
    <source>
        <dbReference type="ARBA" id="ARBA00012438"/>
    </source>
</evidence>
<dbReference type="RefSeq" id="WP_083200698.1">
    <property type="nucleotide sequence ID" value="NZ_FLOB01000001.1"/>
</dbReference>
<dbReference type="SUPFAM" id="SSF55874">
    <property type="entry name" value="ATPase domain of HSP90 chaperone/DNA topoisomerase II/histidine kinase"/>
    <property type="match status" value="1"/>
</dbReference>
<dbReference type="InterPro" id="IPR003594">
    <property type="entry name" value="HATPase_dom"/>
</dbReference>
<feature type="domain" description="Histidine kinase" evidence="5">
    <location>
        <begin position="240"/>
        <end position="468"/>
    </location>
</feature>
<dbReference type="CDD" id="cd00075">
    <property type="entry name" value="HATPase"/>
    <property type="match status" value="1"/>
</dbReference>
<keyword evidence="3" id="KW-0597">Phosphoprotein</keyword>
<feature type="transmembrane region" description="Helical" evidence="4">
    <location>
        <begin position="188"/>
        <end position="210"/>
    </location>
</feature>
<gene>
    <name evidence="6" type="primary">barA_1</name>
    <name evidence="6" type="ORF">MSP8886_00126</name>
</gene>
<proteinExistence type="predicted"/>
<dbReference type="PRINTS" id="PR00344">
    <property type="entry name" value="BCTRLSENSOR"/>
</dbReference>
<dbReference type="PANTHER" id="PTHR43719">
    <property type="entry name" value="TWO-COMPONENT HISTIDINE KINASE"/>
    <property type="match status" value="1"/>
</dbReference>
<dbReference type="InterPro" id="IPR050956">
    <property type="entry name" value="2C_system_His_kinase"/>
</dbReference>
<feature type="transmembrane region" description="Helical" evidence="4">
    <location>
        <begin position="15"/>
        <end position="38"/>
    </location>
</feature>
<dbReference type="STRING" id="1792290.MSP8886_00126"/>
<dbReference type="Proteomes" id="UP000092544">
    <property type="component" value="Unassembled WGS sequence"/>
</dbReference>
<dbReference type="PROSITE" id="PS50109">
    <property type="entry name" value="HIS_KIN"/>
    <property type="match status" value="1"/>
</dbReference>
<keyword evidence="4" id="KW-0472">Membrane</keyword>
<dbReference type="Gene3D" id="3.30.565.10">
    <property type="entry name" value="Histidine kinase-like ATPase, C-terminal domain"/>
    <property type="match status" value="1"/>
</dbReference>
<keyword evidence="6" id="KW-0418">Kinase</keyword>
<name>A0A1A8T217_9GAMM</name>
<comment type="catalytic activity">
    <reaction evidence="1">
        <text>ATP + protein L-histidine = ADP + protein N-phospho-L-histidine.</text>
        <dbReference type="EC" id="2.7.13.3"/>
    </reaction>
</comment>
<dbReference type="InterPro" id="IPR004358">
    <property type="entry name" value="Sig_transdc_His_kin-like_C"/>
</dbReference>
<sequence length="590" mass="67659">MLRQSNRERLPFKKWYVMGFLSLLFSIIFFSGGIFFYASEGTKATQQRIYESSLWNALQFQLQSYRFVNYLIQIKPSDLPLKGEAYNQYELLMSRLDLLRNGDVGYLIRGITGGRTLRLLNIITGELELISLNLTKVENGDLSYLDSMVNRMHHLDKQVNELTVLVSRDTNKYIATQRRHLGDNLRHIQWMIGGFLLSLSLLLVCLVKSYQQYKKVFKQNQQLTQRVLYIKEEQAQKLGMIEQEMRPSIQALSSLSENFIKTDLQANKEQMSNHIKESSQQLMTTLNMFTDIALLEVNKLDLKYTTDNLEQFMESRILSMALQIHRKGLRLATYVDPFIQSTISLDFKRFSDILSVFVQNAITYTPQGGSISIHILPSDNETPSPQTGERMMRIVVQDNGIGMPNSVQTALRSKKPFSPSKEESPFHEEVGLGLAFCYKLVEHMQGDIHFTSEADHGSEFWIDIPYHITSDSQPLPTPLRSHTITRALLFETDPILTNTLVLQLSKMNIEAILYDPQHYPSEEDFDVIVTHVDTLSQEMENDIQQWSENGKPVLYGTLMSAEEEYIGSNGGGLSSPLTQSKLERVLLQYT</sequence>
<dbReference type="Pfam" id="PF02518">
    <property type="entry name" value="HATPase_c"/>
    <property type="match status" value="1"/>
</dbReference>
<evidence type="ECO:0000259" key="5">
    <source>
        <dbReference type="PROSITE" id="PS50109"/>
    </source>
</evidence>